<dbReference type="PhylomeDB" id="A0A0A2L6U0"/>
<accession>A0A0A2L6U0</accession>
<dbReference type="GO" id="GO:0005506">
    <property type="term" value="F:iron ion binding"/>
    <property type="evidence" value="ECO:0007669"/>
    <property type="project" value="InterPro"/>
</dbReference>
<dbReference type="Pfam" id="PF00067">
    <property type="entry name" value="p450"/>
    <property type="match status" value="2"/>
</dbReference>
<dbReference type="OrthoDB" id="3934656at2759"/>
<organism evidence="2 3">
    <name type="scientific">Penicillium italicum</name>
    <name type="common">Blue mold</name>
    <dbReference type="NCBI Taxonomy" id="40296"/>
    <lineage>
        <taxon>Eukaryota</taxon>
        <taxon>Fungi</taxon>
        <taxon>Dikarya</taxon>
        <taxon>Ascomycota</taxon>
        <taxon>Pezizomycotina</taxon>
        <taxon>Eurotiomycetes</taxon>
        <taxon>Eurotiomycetidae</taxon>
        <taxon>Eurotiales</taxon>
        <taxon>Aspergillaceae</taxon>
        <taxon>Penicillium</taxon>
    </lineage>
</organism>
<dbReference type="SUPFAM" id="SSF48264">
    <property type="entry name" value="Cytochrome P450"/>
    <property type="match status" value="1"/>
</dbReference>
<dbReference type="AlphaFoldDB" id="A0A0A2L6U0"/>
<reference evidence="2 3" key="1">
    <citation type="journal article" date="2015" name="Mol. Plant Microbe Interact.">
        <title>Genome, transcriptome, and functional analyses of Penicillium expansum provide new insights into secondary metabolism and pathogenicity.</title>
        <authorList>
            <person name="Ballester A.R."/>
            <person name="Marcet-Houben M."/>
            <person name="Levin E."/>
            <person name="Sela N."/>
            <person name="Selma-Lazaro C."/>
            <person name="Carmona L."/>
            <person name="Wisniewski M."/>
            <person name="Droby S."/>
            <person name="Gonzalez-Candelas L."/>
            <person name="Gabaldon T."/>
        </authorList>
    </citation>
    <scope>NUCLEOTIDE SEQUENCE [LARGE SCALE GENOMIC DNA]</scope>
    <source>
        <strain evidence="2 3">PHI-1</strain>
    </source>
</reference>
<dbReference type="GO" id="GO:0020037">
    <property type="term" value="F:heme binding"/>
    <property type="evidence" value="ECO:0007669"/>
    <property type="project" value="InterPro"/>
</dbReference>
<dbReference type="Proteomes" id="UP000030104">
    <property type="component" value="Unassembled WGS sequence"/>
</dbReference>
<evidence type="ECO:0000313" key="2">
    <source>
        <dbReference type="EMBL" id="KGO75812.1"/>
    </source>
</evidence>
<feature type="binding site" description="axial binding residue" evidence="1">
    <location>
        <position position="114"/>
    </location>
    <ligand>
        <name>heme</name>
        <dbReference type="ChEBI" id="CHEBI:30413"/>
    </ligand>
    <ligandPart>
        <name>Fe</name>
        <dbReference type="ChEBI" id="CHEBI:18248"/>
    </ligandPart>
</feature>
<keyword evidence="3" id="KW-1185">Reference proteome</keyword>
<sequence length="169" mass="19164">MVTERDVSDTNASAIRETVLHIITNPRVYSRLQREIDDTVCLGHAPSVGEGLVAATQARNLPYLQAVIREALEKIYGKDADDFRPERWLESDPAKLAFMVRTNNLTFGHSRFQCLGKAVAKIEITKAVFELLRNFDLTLVNPTRPRNYLECFAISNLWVQVMDRTPCSP</sequence>
<name>A0A0A2L6U0_PENIT</name>
<keyword evidence="1" id="KW-0349">Heme</keyword>
<dbReference type="Gene3D" id="1.10.630.10">
    <property type="entry name" value="Cytochrome P450"/>
    <property type="match status" value="2"/>
</dbReference>
<dbReference type="PRINTS" id="PR00463">
    <property type="entry name" value="EP450I"/>
</dbReference>
<dbReference type="GO" id="GO:0016705">
    <property type="term" value="F:oxidoreductase activity, acting on paired donors, with incorporation or reduction of molecular oxygen"/>
    <property type="evidence" value="ECO:0007669"/>
    <property type="project" value="InterPro"/>
</dbReference>
<keyword evidence="1" id="KW-0408">Iron</keyword>
<dbReference type="PANTHER" id="PTHR24305:SF168">
    <property type="entry name" value="P450, PUTATIVE (EUROFUNG)-RELATED"/>
    <property type="match status" value="1"/>
</dbReference>
<evidence type="ECO:0000256" key="1">
    <source>
        <dbReference type="PIRSR" id="PIRSR602401-1"/>
    </source>
</evidence>
<dbReference type="InterPro" id="IPR002401">
    <property type="entry name" value="Cyt_P450_E_grp-I"/>
</dbReference>
<protein>
    <submittedName>
        <fullName evidence="2">Cytochrome P450</fullName>
    </submittedName>
</protein>
<dbReference type="GO" id="GO:0004497">
    <property type="term" value="F:monooxygenase activity"/>
    <property type="evidence" value="ECO:0007669"/>
    <property type="project" value="InterPro"/>
</dbReference>
<gene>
    <name evidence="2" type="ORF">PITC_032580</name>
</gene>
<keyword evidence="1" id="KW-0479">Metal-binding</keyword>
<comment type="cofactor">
    <cofactor evidence="1">
        <name>heme</name>
        <dbReference type="ChEBI" id="CHEBI:30413"/>
    </cofactor>
</comment>
<evidence type="ECO:0000313" key="3">
    <source>
        <dbReference type="Proteomes" id="UP000030104"/>
    </source>
</evidence>
<dbReference type="HOGENOM" id="CLU_1579055_0_0_1"/>
<dbReference type="InterPro" id="IPR050121">
    <property type="entry name" value="Cytochrome_P450_monoxygenase"/>
</dbReference>
<dbReference type="EMBL" id="JQGA01000428">
    <property type="protein sequence ID" value="KGO75812.1"/>
    <property type="molecule type" value="Genomic_DNA"/>
</dbReference>
<dbReference type="PANTHER" id="PTHR24305">
    <property type="entry name" value="CYTOCHROME P450"/>
    <property type="match status" value="1"/>
</dbReference>
<dbReference type="STRING" id="40296.A0A0A2L6U0"/>
<dbReference type="InterPro" id="IPR001128">
    <property type="entry name" value="Cyt_P450"/>
</dbReference>
<comment type="caution">
    <text evidence="2">The sequence shown here is derived from an EMBL/GenBank/DDBJ whole genome shotgun (WGS) entry which is preliminary data.</text>
</comment>
<dbReference type="GO" id="GO:0043386">
    <property type="term" value="P:mycotoxin biosynthetic process"/>
    <property type="evidence" value="ECO:0007669"/>
    <property type="project" value="UniProtKB-ARBA"/>
</dbReference>
<dbReference type="InterPro" id="IPR036396">
    <property type="entry name" value="Cyt_P450_sf"/>
</dbReference>
<proteinExistence type="predicted"/>